<dbReference type="GO" id="GO:0006355">
    <property type="term" value="P:regulation of DNA-templated transcription"/>
    <property type="evidence" value="ECO:0007669"/>
    <property type="project" value="TreeGrafter"/>
</dbReference>
<accession>A0A821QGN6</accession>
<dbReference type="AlphaFoldDB" id="A0A821QGN6"/>
<dbReference type="SMART" id="SM00355">
    <property type="entry name" value="ZnF_C2H2"/>
    <property type="match status" value="6"/>
</dbReference>
<keyword evidence="1" id="KW-0863">Zinc-finger</keyword>
<feature type="region of interest" description="Disordered" evidence="2">
    <location>
        <begin position="514"/>
        <end position="695"/>
    </location>
</feature>
<evidence type="ECO:0000256" key="2">
    <source>
        <dbReference type="SAM" id="MobiDB-lite"/>
    </source>
</evidence>
<dbReference type="PANTHER" id="PTHR15021">
    <property type="entry name" value="DISCONNECTED-RELATED"/>
    <property type="match status" value="1"/>
</dbReference>
<dbReference type="GO" id="GO:0008270">
    <property type="term" value="F:zinc ion binding"/>
    <property type="evidence" value="ECO:0007669"/>
    <property type="project" value="UniProtKB-KW"/>
</dbReference>
<feature type="region of interest" description="Disordered" evidence="2">
    <location>
        <begin position="144"/>
        <end position="241"/>
    </location>
</feature>
<dbReference type="GO" id="GO:0005634">
    <property type="term" value="C:nucleus"/>
    <property type="evidence" value="ECO:0007669"/>
    <property type="project" value="TreeGrafter"/>
</dbReference>
<name>A0A821QGN6_9NEOP</name>
<dbReference type="Gene3D" id="3.30.160.60">
    <property type="entry name" value="Classic Zinc Finger"/>
    <property type="match status" value="2"/>
</dbReference>
<dbReference type="PROSITE" id="PS50157">
    <property type="entry name" value="ZINC_FINGER_C2H2_2"/>
    <property type="match status" value="2"/>
</dbReference>
<keyword evidence="5" id="KW-1185">Reference proteome</keyword>
<proteinExistence type="predicted"/>
<evidence type="ECO:0000313" key="5">
    <source>
        <dbReference type="Proteomes" id="UP000663880"/>
    </source>
</evidence>
<dbReference type="PROSITE" id="PS00028">
    <property type="entry name" value="ZINC_FINGER_C2H2_1"/>
    <property type="match status" value="4"/>
</dbReference>
<feature type="compositionally biased region" description="Basic and acidic residues" evidence="2">
    <location>
        <begin position="627"/>
        <end position="638"/>
    </location>
</feature>
<sequence length="1051" mass="120355">MSDSLSKLTQFVKRWWEDDYYEESQSSASERWSGRGPEHNMALQQILKLQEARALHKTSLLPIYKKNDMPSPPSQNYEEMRNKHVDNSDVRAFEQLKLEAEFRKLIERTGNDVRNEESLKYFQHMLEMKQNIDYLNSIQKKELRNSSIESNSPSVKKETLSPESNRYSPEQHSPQRSSPTETSGPGHQSTSSSPESIINPVTSSPLNHLQNMQPFDFRKHSHNNPAHNANDATPSKEIHSHQEAADLMRSQFFNFQLPSNLPIPNMTMPSTFSHPAAMVAALSQNPMGLASLQALLPQMSAKPSDRTESKSNVTKDRSDDENVLNLSKDAYTEAQQTRDVMINKCLSPPKRQWNSSHLPLNLGTHFINPTTGKKRVQCNVCLKTFCDKGALKIHFSAVHLREMHKCTVEGCSMMFSSRRSRNRHSANPNPKLHSPHLRRKISPHDGRSAQSHPMLISPHTTGLNIPPVMNPMHAFNSYPLLNSSQNMRQFSHHMHVDYKNNISVNFPTLEHTHISRRESSSVEMKDHEMQGESDEDDGIVVVAGDDDEYDNDNNINQDGYYSQLNKTSKTHDDSETEYDHGSISDNNDSFEKSDGKKDENTNQEVMKRKRKNLNPIRLPHNFSSNELAKDDTDEKNENEALNLKKVKYDDSGDRKNAPRDSLDSGSPSQERLKIKQEPIDNESITEKPCIKKEPVDIESNKDISYSSNHFSSENSLKKLESLSKGNFPNTPKKADLQNPVGPYNLCVNDFTDFSDRSPSSSVSSYDYNTEDNQGQIYGHFDDGFFITTTDIPIDAENPLKCKVCDKLFQNIFIIKTHYQNAHLKVMYKCNNDRCKAAFSTRRSRDRHSANTNLHKRVLSDVRSDDYNIVEKTREQIELMMKYSEDERPIPYIESSKYYRVNDIKPKNLNHIPLSATYPPLLPEAYLNRDLFNQNPFLFTPFGMLPNFAPLPFSFLPPNINAFAQNYSPPPKLNYYIDEEAPRPNRDGYYPCRGCRESFKDLMGLKAHCESAHAHLLHRCSVNGCNAAFFSRTKRNSHTESHYPQRSEKITL</sequence>
<evidence type="ECO:0000259" key="3">
    <source>
        <dbReference type="PROSITE" id="PS50157"/>
    </source>
</evidence>
<feature type="compositionally biased region" description="Acidic residues" evidence="2">
    <location>
        <begin position="531"/>
        <end position="551"/>
    </location>
</feature>
<keyword evidence="1" id="KW-0862">Zinc</keyword>
<dbReference type="PANTHER" id="PTHR15021:SF0">
    <property type="entry name" value="DISCO-RELATED, ISOFORM A-RELATED"/>
    <property type="match status" value="1"/>
</dbReference>
<dbReference type="OrthoDB" id="10070972at2759"/>
<feature type="domain" description="C2H2-type" evidence="3">
    <location>
        <begin position="376"/>
        <end position="404"/>
    </location>
</feature>
<feature type="compositionally biased region" description="Polar residues" evidence="2">
    <location>
        <begin position="161"/>
        <end position="213"/>
    </location>
</feature>
<protein>
    <recommendedName>
        <fullName evidence="3">C2H2-type domain-containing protein</fullName>
    </recommendedName>
</protein>
<evidence type="ECO:0000313" key="4">
    <source>
        <dbReference type="EMBL" id="CAF4825530.1"/>
    </source>
</evidence>
<feature type="compositionally biased region" description="Basic and acidic residues" evidence="2">
    <location>
        <begin position="646"/>
        <end position="662"/>
    </location>
</feature>
<feature type="domain" description="C2H2-type" evidence="3">
    <location>
        <begin position="1017"/>
        <end position="1046"/>
    </location>
</feature>
<feature type="compositionally biased region" description="Basic and acidic residues" evidence="2">
    <location>
        <begin position="514"/>
        <end position="530"/>
    </location>
</feature>
<gene>
    <name evidence="4" type="ORF">PMACD_LOCUS4872</name>
</gene>
<keyword evidence="1" id="KW-0479">Metal-binding</keyword>
<feature type="compositionally biased region" description="Basic and acidic residues" evidence="2">
    <location>
        <begin position="670"/>
        <end position="695"/>
    </location>
</feature>
<feature type="compositionally biased region" description="Polar residues" evidence="2">
    <location>
        <begin position="145"/>
        <end position="154"/>
    </location>
</feature>
<feature type="compositionally biased region" description="Basic and acidic residues" evidence="2">
    <location>
        <begin position="569"/>
        <end position="582"/>
    </location>
</feature>
<dbReference type="InterPro" id="IPR040436">
    <property type="entry name" value="Disconnected-like"/>
</dbReference>
<feature type="compositionally biased region" description="Basic and acidic residues" evidence="2">
    <location>
        <begin position="589"/>
        <end position="600"/>
    </location>
</feature>
<dbReference type="EMBL" id="CAJOBZ010000009">
    <property type="protein sequence ID" value="CAF4825530.1"/>
    <property type="molecule type" value="Genomic_DNA"/>
</dbReference>
<comment type="caution">
    <text evidence="4">The sequence shown here is derived from an EMBL/GenBank/DDBJ whole genome shotgun (WGS) entry which is preliminary data.</text>
</comment>
<feature type="compositionally biased region" description="Basic and acidic residues" evidence="2">
    <location>
        <begin position="303"/>
        <end position="320"/>
    </location>
</feature>
<organism evidence="4 5">
    <name type="scientific">Pieris macdunnoughi</name>
    <dbReference type="NCBI Taxonomy" id="345717"/>
    <lineage>
        <taxon>Eukaryota</taxon>
        <taxon>Metazoa</taxon>
        <taxon>Ecdysozoa</taxon>
        <taxon>Arthropoda</taxon>
        <taxon>Hexapoda</taxon>
        <taxon>Insecta</taxon>
        <taxon>Pterygota</taxon>
        <taxon>Neoptera</taxon>
        <taxon>Endopterygota</taxon>
        <taxon>Lepidoptera</taxon>
        <taxon>Glossata</taxon>
        <taxon>Ditrysia</taxon>
        <taxon>Papilionoidea</taxon>
        <taxon>Pieridae</taxon>
        <taxon>Pierinae</taxon>
        <taxon>Pieris</taxon>
    </lineage>
</organism>
<reference evidence="4" key="1">
    <citation type="submission" date="2021-02" db="EMBL/GenBank/DDBJ databases">
        <authorList>
            <person name="Steward A R."/>
        </authorList>
    </citation>
    <scope>NUCLEOTIDE SEQUENCE</scope>
</reference>
<dbReference type="Proteomes" id="UP000663880">
    <property type="component" value="Unassembled WGS sequence"/>
</dbReference>
<feature type="compositionally biased region" description="Polar residues" evidence="2">
    <location>
        <begin position="223"/>
        <end position="233"/>
    </location>
</feature>
<dbReference type="InterPro" id="IPR013087">
    <property type="entry name" value="Znf_C2H2_type"/>
</dbReference>
<evidence type="ECO:0000256" key="1">
    <source>
        <dbReference type="PROSITE-ProRule" id="PRU00042"/>
    </source>
</evidence>
<feature type="region of interest" description="Disordered" evidence="2">
    <location>
        <begin position="299"/>
        <end position="322"/>
    </location>
</feature>
<feature type="region of interest" description="Disordered" evidence="2">
    <location>
        <begin position="419"/>
        <end position="450"/>
    </location>
</feature>